<dbReference type="InterPro" id="IPR002123">
    <property type="entry name" value="Plipid/glycerol_acylTrfase"/>
</dbReference>
<comment type="caution">
    <text evidence="5">The sequence shown here is derived from an EMBL/GenBank/DDBJ whole genome shotgun (WGS) entry which is preliminary data.</text>
</comment>
<feature type="region of interest" description="Disordered" evidence="3">
    <location>
        <begin position="215"/>
        <end position="244"/>
    </location>
</feature>
<protein>
    <submittedName>
        <fullName evidence="5">Lysophospholipid acyltransferase family protein</fullName>
    </submittedName>
</protein>
<keyword evidence="6" id="KW-1185">Reference proteome</keyword>
<reference evidence="5 6" key="1">
    <citation type="submission" date="2023-08" db="EMBL/GenBank/DDBJ databases">
        <title>Nocardioides seae sp. nov., a bacterium isolated from a soil.</title>
        <authorList>
            <person name="Wang X."/>
        </authorList>
    </citation>
    <scope>NUCLEOTIDE SEQUENCE [LARGE SCALE GENOMIC DNA]</scope>
    <source>
        <strain evidence="5 6">YZH12</strain>
    </source>
</reference>
<dbReference type="SMART" id="SM00563">
    <property type="entry name" value="PlsC"/>
    <property type="match status" value="1"/>
</dbReference>
<evidence type="ECO:0000256" key="3">
    <source>
        <dbReference type="SAM" id="MobiDB-lite"/>
    </source>
</evidence>
<gene>
    <name evidence="5" type="ORF">RDV89_04145</name>
</gene>
<evidence type="ECO:0000256" key="2">
    <source>
        <dbReference type="ARBA" id="ARBA00023315"/>
    </source>
</evidence>
<keyword evidence="2 5" id="KW-0012">Acyltransferase</keyword>
<dbReference type="EMBL" id="JAVYII010000002">
    <property type="protein sequence ID" value="MDT9592243.1"/>
    <property type="molecule type" value="Genomic_DNA"/>
</dbReference>
<name>A0ABU3PSS7_9ACTN</name>
<dbReference type="Pfam" id="PF01553">
    <property type="entry name" value="Acyltransferase"/>
    <property type="match status" value="1"/>
</dbReference>
<dbReference type="PANTHER" id="PTHR10434:SF11">
    <property type="entry name" value="1-ACYL-SN-GLYCEROL-3-PHOSPHATE ACYLTRANSFERASE"/>
    <property type="match status" value="1"/>
</dbReference>
<evidence type="ECO:0000256" key="1">
    <source>
        <dbReference type="ARBA" id="ARBA00022679"/>
    </source>
</evidence>
<keyword evidence="1" id="KW-0808">Transferase</keyword>
<dbReference type="Proteomes" id="UP001268542">
    <property type="component" value="Unassembled WGS sequence"/>
</dbReference>
<evidence type="ECO:0000259" key="4">
    <source>
        <dbReference type="SMART" id="SM00563"/>
    </source>
</evidence>
<dbReference type="SUPFAM" id="SSF69593">
    <property type="entry name" value="Glycerol-3-phosphate (1)-acyltransferase"/>
    <property type="match status" value="1"/>
</dbReference>
<sequence length="244" mass="26501">MTQAPARPRRWLLHGGRPTSRFLIRRGFGVRVHHGERVPPRGGVILAANHIGFADGPLLAIFSPRPVHALTKQEMFAGPLGAFLRTCGQVPLDRFHVDRGAVRTCVDVIERGGAVGVFPEGRRGPGDLSRFHRGAAYLALVSGAPVVPVAILGTREPGGSSRDLPRRGTTVHLHYGEPLRLQQQAWPRRREQVEEVSLLLRRRMLDNLAAATATTGLELPGPLPPDDLDDDPYTGLVPLEPGAP</sequence>
<proteinExistence type="predicted"/>
<feature type="domain" description="Phospholipid/glycerol acyltransferase" evidence="4">
    <location>
        <begin position="44"/>
        <end position="154"/>
    </location>
</feature>
<dbReference type="GO" id="GO:0016746">
    <property type="term" value="F:acyltransferase activity"/>
    <property type="evidence" value="ECO:0007669"/>
    <property type="project" value="UniProtKB-KW"/>
</dbReference>
<accession>A0ABU3PSS7</accession>
<evidence type="ECO:0000313" key="5">
    <source>
        <dbReference type="EMBL" id="MDT9592243.1"/>
    </source>
</evidence>
<dbReference type="PANTHER" id="PTHR10434">
    <property type="entry name" value="1-ACYL-SN-GLYCEROL-3-PHOSPHATE ACYLTRANSFERASE"/>
    <property type="match status" value="1"/>
</dbReference>
<evidence type="ECO:0000313" key="6">
    <source>
        <dbReference type="Proteomes" id="UP001268542"/>
    </source>
</evidence>
<dbReference type="CDD" id="cd07989">
    <property type="entry name" value="LPLAT_AGPAT-like"/>
    <property type="match status" value="1"/>
</dbReference>
<organism evidence="5 6">
    <name type="scientific">Nocardioides imazamoxiresistens</name>
    <dbReference type="NCBI Taxonomy" id="3231893"/>
    <lineage>
        <taxon>Bacteria</taxon>
        <taxon>Bacillati</taxon>
        <taxon>Actinomycetota</taxon>
        <taxon>Actinomycetes</taxon>
        <taxon>Propionibacteriales</taxon>
        <taxon>Nocardioidaceae</taxon>
        <taxon>Nocardioides</taxon>
    </lineage>
</organism>
<dbReference type="RefSeq" id="WP_315731575.1">
    <property type="nucleotide sequence ID" value="NZ_JAVYII010000002.1"/>
</dbReference>